<gene>
    <name evidence="2" type="ORF">GIB67_023340</name>
</gene>
<protein>
    <submittedName>
        <fullName evidence="2">Uncharacterized protein</fullName>
    </submittedName>
</protein>
<comment type="caution">
    <text evidence="2">The sequence shown here is derived from an EMBL/GenBank/DDBJ whole genome shotgun (WGS) entry which is preliminary data.</text>
</comment>
<keyword evidence="1" id="KW-0472">Membrane</keyword>
<dbReference type="Proteomes" id="UP000541444">
    <property type="component" value="Unassembled WGS sequence"/>
</dbReference>
<keyword evidence="1" id="KW-1133">Transmembrane helix</keyword>
<dbReference type="AlphaFoldDB" id="A0A7J7LI51"/>
<evidence type="ECO:0000313" key="3">
    <source>
        <dbReference type="Proteomes" id="UP000541444"/>
    </source>
</evidence>
<feature type="transmembrane region" description="Helical" evidence="1">
    <location>
        <begin position="20"/>
        <end position="46"/>
    </location>
</feature>
<sequence length="82" mass="9300">MYPSIPNSNTYTKAITSQNYPLLLFLFISLAKYLLSFSIILLPYALSISFSTVSNGKESKGLAEKRFLPTFESETKFDIHLK</sequence>
<organism evidence="2 3">
    <name type="scientific">Kingdonia uniflora</name>
    <dbReference type="NCBI Taxonomy" id="39325"/>
    <lineage>
        <taxon>Eukaryota</taxon>
        <taxon>Viridiplantae</taxon>
        <taxon>Streptophyta</taxon>
        <taxon>Embryophyta</taxon>
        <taxon>Tracheophyta</taxon>
        <taxon>Spermatophyta</taxon>
        <taxon>Magnoliopsida</taxon>
        <taxon>Ranunculales</taxon>
        <taxon>Circaeasteraceae</taxon>
        <taxon>Kingdonia</taxon>
    </lineage>
</organism>
<evidence type="ECO:0000256" key="1">
    <source>
        <dbReference type="SAM" id="Phobius"/>
    </source>
</evidence>
<name>A0A7J7LI51_9MAGN</name>
<keyword evidence="3" id="KW-1185">Reference proteome</keyword>
<evidence type="ECO:0000313" key="2">
    <source>
        <dbReference type="EMBL" id="KAF6142315.1"/>
    </source>
</evidence>
<proteinExistence type="predicted"/>
<dbReference type="EMBL" id="JACGCM010002261">
    <property type="protein sequence ID" value="KAF6142315.1"/>
    <property type="molecule type" value="Genomic_DNA"/>
</dbReference>
<reference evidence="2 3" key="1">
    <citation type="journal article" date="2020" name="IScience">
        <title>Genome Sequencing of the Endangered Kingdonia uniflora (Circaeasteraceae, Ranunculales) Reveals Potential Mechanisms of Evolutionary Specialization.</title>
        <authorList>
            <person name="Sun Y."/>
            <person name="Deng T."/>
            <person name="Zhang A."/>
            <person name="Moore M.J."/>
            <person name="Landis J.B."/>
            <person name="Lin N."/>
            <person name="Zhang H."/>
            <person name="Zhang X."/>
            <person name="Huang J."/>
            <person name="Zhang X."/>
            <person name="Sun H."/>
            <person name="Wang H."/>
        </authorList>
    </citation>
    <scope>NUCLEOTIDE SEQUENCE [LARGE SCALE GENOMIC DNA]</scope>
    <source>
        <strain evidence="2">TB1705</strain>
        <tissue evidence="2">Leaf</tissue>
    </source>
</reference>
<keyword evidence="1" id="KW-0812">Transmembrane</keyword>
<accession>A0A7J7LI51</accession>